<dbReference type="Pfam" id="PF01593">
    <property type="entry name" value="Amino_oxidase"/>
    <property type="match status" value="1"/>
</dbReference>
<proteinExistence type="predicted"/>
<dbReference type="Proteomes" id="UP000248806">
    <property type="component" value="Unassembled WGS sequence"/>
</dbReference>
<accession>A0A326UCW5</accession>
<evidence type="ECO:0000313" key="2">
    <source>
        <dbReference type="EMBL" id="PZW36308.1"/>
    </source>
</evidence>
<keyword evidence="3" id="KW-1185">Reference proteome</keyword>
<name>A0A326UCW5_THEHA</name>
<dbReference type="SUPFAM" id="SSF51905">
    <property type="entry name" value="FAD/NAD(P)-binding domain"/>
    <property type="match status" value="1"/>
</dbReference>
<dbReference type="EMBL" id="QKUF01000001">
    <property type="protein sequence ID" value="PZW36308.1"/>
    <property type="molecule type" value="Genomic_DNA"/>
</dbReference>
<dbReference type="AlphaFoldDB" id="A0A326UCW5"/>
<organism evidence="2 3">
    <name type="scientific">Thermosporothrix hazakensis</name>
    <dbReference type="NCBI Taxonomy" id="644383"/>
    <lineage>
        <taxon>Bacteria</taxon>
        <taxon>Bacillati</taxon>
        <taxon>Chloroflexota</taxon>
        <taxon>Ktedonobacteria</taxon>
        <taxon>Ktedonobacterales</taxon>
        <taxon>Thermosporotrichaceae</taxon>
        <taxon>Thermosporothrix</taxon>
    </lineage>
</organism>
<dbReference type="Gene3D" id="3.50.50.60">
    <property type="entry name" value="FAD/NAD(P)-binding domain"/>
    <property type="match status" value="1"/>
</dbReference>
<dbReference type="Gene3D" id="3.90.660.50">
    <property type="match status" value="1"/>
</dbReference>
<protein>
    <submittedName>
        <fullName evidence="2">Phytoene dehydrogenase-like protein</fullName>
    </submittedName>
</protein>
<dbReference type="RefSeq" id="WP_111318453.1">
    <property type="nucleotide sequence ID" value="NZ_BIFX01000001.1"/>
</dbReference>
<comment type="caution">
    <text evidence="2">The sequence shown here is derived from an EMBL/GenBank/DDBJ whole genome shotgun (WGS) entry which is preliminary data.</text>
</comment>
<evidence type="ECO:0000259" key="1">
    <source>
        <dbReference type="Pfam" id="PF01593"/>
    </source>
</evidence>
<dbReference type="PANTHER" id="PTHR42841">
    <property type="entry name" value="AMINE OXIDASE"/>
    <property type="match status" value="1"/>
</dbReference>
<gene>
    <name evidence="2" type="ORF">EI42_00482</name>
</gene>
<dbReference type="InterPro" id="IPR002937">
    <property type="entry name" value="Amino_oxidase"/>
</dbReference>
<reference evidence="2 3" key="1">
    <citation type="submission" date="2018-06" db="EMBL/GenBank/DDBJ databases">
        <title>Genomic Encyclopedia of Archaeal and Bacterial Type Strains, Phase II (KMG-II): from individual species to whole genera.</title>
        <authorList>
            <person name="Goeker M."/>
        </authorList>
    </citation>
    <scope>NUCLEOTIDE SEQUENCE [LARGE SCALE GENOMIC DNA]</scope>
    <source>
        <strain evidence="2 3">ATCC BAA-1881</strain>
    </source>
</reference>
<dbReference type="OrthoDB" id="9814556at2"/>
<dbReference type="GO" id="GO:0016491">
    <property type="term" value="F:oxidoreductase activity"/>
    <property type="evidence" value="ECO:0007669"/>
    <property type="project" value="InterPro"/>
</dbReference>
<feature type="domain" description="Amine oxidase" evidence="1">
    <location>
        <begin position="9"/>
        <end position="423"/>
    </location>
</feature>
<evidence type="ECO:0000313" key="3">
    <source>
        <dbReference type="Proteomes" id="UP000248806"/>
    </source>
</evidence>
<dbReference type="InterPro" id="IPR036188">
    <property type="entry name" value="FAD/NAD-bd_sf"/>
</dbReference>
<sequence length="432" mass="47718">MILIVGAGLAGLTCAKKLVEAGQQVLVLEAADQVGGRLRTDYHEDGYRLDRGFQVLFTAYPALKRHLNLERLKQRSFEPGALLIKNGKRYEISDPLRDPKGLLPSLFNPLIPATDKARTVTLRAQLQKYSAGDIFSGANQPHGQDESTEAYLLRQGFSQKFIDNFIRPFFGGIFLEREMHTSARMFQFLFKMLATGDIVLPAEGIQRIPEQIASHIPRSAIRFNARVQRLLIEGQRIRGVQLTNGEEIHTEQVVLATPAPVASQLLGQHGKGLPIEGVGCVCVYFAGDTRLYSQRKILLNANPDAYVNNATLLSNIAPSYAPRRKHLLSATILGNPTEDDDTIAQRSLTEIASWFPEHDLKSWQTLAVYRIPFAQFAQPAGIYDSLPDNTTEIEGLYLAGEYTKSSSIQGAMHSGEYAAQAVLKAPLKATSS</sequence>